<keyword evidence="6" id="KW-0479">Metal-binding</keyword>
<comment type="function">
    <text evidence="1">DNA-dependent RNA polymerase catalyzes the transcription of DNA into RNA using the four ribonucleoside triphosphates as substrates.</text>
</comment>
<name>A0A385ULI5_9EUGL</name>
<protein>
    <recommendedName>
        <fullName evidence="2">DNA-directed RNA polymerase</fullName>
        <ecNumber evidence="2">2.7.7.6</ecNumber>
    </recommendedName>
</protein>
<evidence type="ECO:0000259" key="10">
    <source>
        <dbReference type="Pfam" id="PF04998"/>
    </source>
</evidence>
<dbReference type="GO" id="GO:0003677">
    <property type="term" value="F:DNA binding"/>
    <property type="evidence" value="ECO:0007669"/>
    <property type="project" value="InterPro"/>
</dbReference>
<dbReference type="Gene3D" id="1.10.1790.20">
    <property type="match status" value="1"/>
</dbReference>
<keyword evidence="11" id="KW-0150">Chloroplast</keyword>
<dbReference type="SUPFAM" id="SSF64484">
    <property type="entry name" value="beta and beta-prime subunits of DNA dependent RNA-polymerase"/>
    <property type="match status" value="1"/>
</dbReference>
<dbReference type="EMBL" id="MH285877">
    <property type="protein sequence ID" value="AYB71434.1"/>
    <property type="molecule type" value="Genomic_DNA"/>
</dbReference>
<dbReference type="Pfam" id="PF04983">
    <property type="entry name" value="RNA_pol_Rpb1_3"/>
    <property type="match status" value="1"/>
</dbReference>
<accession>A0A385ULI5</accession>
<evidence type="ECO:0000256" key="4">
    <source>
        <dbReference type="ARBA" id="ARBA00022679"/>
    </source>
</evidence>
<dbReference type="Gene3D" id="1.10.132.30">
    <property type="match status" value="1"/>
</dbReference>
<geneLocation type="chloroplast" evidence="11"/>
<evidence type="ECO:0000256" key="6">
    <source>
        <dbReference type="ARBA" id="ARBA00022723"/>
    </source>
</evidence>
<dbReference type="InterPro" id="IPR038120">
    <property type="entry name" value="Rpb1_funnel_sf"/>
</dbReference>
<evidence type="ECO:0000256" key="8">
    <source>
        <dbReference type="ARBA" id="ARBA00048552"/>
    </source>
</evidence>
<keyword evidence="7" id="KW-0804">Transcription</keyword>
<gene>
    <name evidence="11" type="primary">rpoC2</name>
</gene>
<dbReference type="Gene3D" id="1.10.274.100">
    <property type="entry name" value="RNA polymerase Rpb1, domain 3"/>
    <property type="match status" value="1"/>
</dbReference>
<proteinExistence type="predicted"/>
<dbReference type="EC" id="2.7.7.6" evidence="2"/>
<keyword evidence="3" id="KW-0240">DNA-directed RNA polymerase</keyword>
<dbReference type="InterPro" id="IPR045867">
    <property type="entry name" value="DNA-dir_RpoC_beta_prime"/>
</dbReference>
<feature type="domain" description="RNA polymerase Rpb1" evidence="10">
    <location>
        <begin position="167"/>
        <end position="728"/>
    </location>
</feature>
<keyword evidence="11" id="KW-0934">Plastid</keyword>
<dbReference type="GO" id="GO:0046872">
    <property type="term" value="F:metal ion binding"/>
    <property type="evidence" value="ECO:0007669"/>
    <property type="project" value="UniProtKB-KW"/>
</dbReference>
<dbReference type="Gene3D" id="1.10.150.390">
    <property type="match status" value="1"/>
</dbReference>
<dbReference type="InterPro" id="IPR007081">
    <property type="entry name" value="RNA_pol_Rpb1_5"/>
</dbReference>
<dbReference type="InterPro" id="IPR042102">
    <property type="entry name" value="RNA_pol_Rpb1_3_sf"/>
</dbReference>
<dbReference type="Pfam" id="PF04998">
    <property type="entry name" value="RNA_pol_Rpb1_5"/>
    <property type="match status" value="1"/>
</dbReference>
<evidence type="ECO:0000259" key="9">
    <source>
        <dbReference type="Pfam" id="PF04983"/>
    </source>
</evidence>
<dbReference type="GO" id="GO:0006351">
    <property type="term" value="P:DNA-templated transcription"/>
    <property type="evidence" value="ECO:0007669"/>
    <property type="project" value="InterPro"/>
</dbReference>
<dbReference type="InterPro" id="IPR007066">
    <property type="entry name" value="RNA_pol_Rpb1_3"/>
</dbReference>
<organism evidence="11">
    <name type="scientific">Trachelomonas grandis</name>
    <dbReference type="NCBI Taxonomy" id="215769"/>
    <lineage>
        <taxon>Eukaryota</taxon>
        <taxon>Discoba</taxon>
        <taxon>Euglenozoa</taxon>
        <taxon>Euglenida</taxon>
        <taxon>Spirocuta</taxon>
        <taxon>Euglenophyceae</taxon>
        <taxon>Euglenales</taxon>
        <taxon>Euglenaceae</taxon>
        <taxon>Trachelomonas</taxon>
    </lineage>
</organism>
<feature type="domain" description="RNA polymerase Rpb1" evidence="9">
    <location>
        <begin position="8"/>
        <end position="57"/>
    </location>
</feature>
<dbReference type="GO" id="GO:0003899">
    <property type="term" value="F:DNA-directed RNA polymerase activity"/>
    <property type="evidence" value="ECO:0007669"/>
    <property type="project" value="UniProtKB-EC"/>
</dbReference>
<dbReference type="PANTHER" id="PTHR19376">
    <property type="entry name" value="DNA-DIRECTED RNA POLYMERASE"/>
    <property type="match status" value="1"/>
</dbReference>
<comment type="catalytic activity">
    <reaction evidence="8">
        <text>RNA(n) + a ribonucleoside 5'-triphosphate = RNA(n+1) + diphosphate</text>
        <dbReference type="Rhea" id="RHEA:21248"/>
        <dbReference type="Rhea" id="RHEA-COMP:14527"/>
        <dbReference type="Rhea" id="RHEA-COMP:17342"/>
        <dbReference type="ChEBI" id="CHEBI:33019"/>
        <dbReference type="ChEBI" id="CHEBI:61557"/>
        <dbReference type="ChEBI" id="CHEBI:140395"/>
        <dbReference type="EC" id="2.7.7.6"/>
    </reaction>
</comment>
<evidence type="ECO:0000256" key="1">
    <source>
        <dbReference type="ARBA" id="ARBA00004026"/>
    </source>
</evidence>
<evidence type="ECO:0000256" key="2">
    <source>
        <dbReference type="ARBA" id="ARBA00012418"/>
    </source>
</evidence>
<evidence type="ECO:0000256" key="5">
    <source>
        <dbReference type="ARBA" id="ARBA00022695"/>
    </source>
</evidence>
<sequence>MKSKFNTLLNKKEIKKLINWFINNHGPIKSSKLLEKLKNLGFKIATESGISIGINDLKIPESKQNLFSNNYKELNKIKIKKSKGKLNSFEYNEKSNEIWNKTNEILKEEIIKNYKETDPLNPVYIMVTSGARGNISQIRQLIGMRGLMSDNEGRIINNIIKNSLKEGLNIPEYFTSCYGARKGLIDTALKTANSGYLTRKLIYAVQNQIIKQPNCATKRHFLLLNSKKSKHYYKITSEKLIGRVLAKDIHINGKRIEAGQDICKYISNKIIIIKKIFIRTPLLCKLNIGICQLCYGWNLGNGRLVELGESVGILAAQSISEPGTQLTMRTFHTGGAFTDTIAETILCNTNGKIIYDSKKFGIELNTYNNERIFFTTKSKKILIFKDKINKRIINLPKYSILFTKNKEEVFNKQVIAEKSNNKVLNKKIFNSSEKKYVKTEISGKSEINLFEDKQGKRSKKLNIITGNVINYSKIVKNIYLKKKYSIQMKEEIKRNNYKQIFEIESELLKKKYSIKRKNLKTIINNSINKTENTYTIKIKDKDQILINKKRTTLTIKSDKNEKSGKFLEKNKRIKINYKNIWPTKIEEKRKKKLSIEKNNNHNIPVNCKTTIKNNQIIKKSTTILIYKTKNKKTKDITQGLNKVEEILENKHQIKNKINNKILKRLKKARKILNWKSAVDKTISKIQVFLIKKLQNIYSSQNVNIADKHFEIIIKEMTSKIIIIKNGESKLICGELVERKKIEKINKNLNKKITYKPIIIGIKKIPKYNAGFIAASSFEETTKILTQAAIEGKIDWLYGLKENIIFANIIPIGTGLGI</sequence>
<evidence type="ECO:0000313" key="11">
    <source>
        <dbReference type="EMBL" id="AYB71434.1"/>
    </source>
</evidence>
<reference evidence="11" key="1">
    <citation type="journal article" date="2018" name="J. Eukaryot. Microbiol.">
        <title>Intrageneric Variability Between the Chloroplast Genomes of Trachelomonas grandis and Trachelomonas volvocina and Phylogenomic Analysis of Phototrophic Euglenoids.</title>
        <authorList>
            <person name="Dabbagh N."/>
            <person name="Preisfeld A."/>
        </authorList>
    </citation>
    <scope>NUCLEOTIDE SEQUENCE</scope>
</reference>
<dbReference type="GO" id="GO:0000428">
    <property type="term" value="C:DNA-directed RNA polymerase complex"/>
    <property type="evidence" value="ECO:0007669"/>
    <property type="project" value="UniProtKB-KW"/>
</dbReference>
<keyword evidence="5" id="KW-0548">Nucleotidyltransferase</keyword>
<evidence type="ECO:0000256" key="3">
    <source>
        <dbReference type="ARBA" id="ARBA00022478"/>
    </source>
</evidence>
<keyword evidence="4" id="KW-0808">Transferase</keyword>
<dbReference type="PANTHER" id="PTHR19376:SF54">
    <property type="entry name" value="DNA-DIRECTED RNA POLYMERASE SUBUNIT BETA"/>
    <property type="match status" value="1"/>
</dbReference>
<dbReference type="CDD" id="cd02655">
    <property type="entry name" value="RNAP_beta'_C"/>
    <property type="match status" value="1"/>
</dbReference>
<evidence type="ECO:0000256" key="7">
    <source>
        <dbReference type="ARBA" id="ARBA00023163"/>
    </source>
</evidence>
<dbReference type="AlphaFoldDB" id="A0A385ULI5"/>